<evidence type="ECO:0000259" key="1">
    <source>
        <dbReference type="Pfam" id="PF01551"/>
    </source>
</evidence>
<dbReference type="AlphaFoldDB" id="A0A0G1ICE3"/>
<feature type="domain" description="M23ase beta-sheet core" evidence="1">
    <location>
        <begin position="23"/>
        <end position="122"/>
    </location>
</feature>
<dbReference type="Proteomes" id="UP000033977">
    <property type="component" value="Unassembled WGS sequence"/>
</dbReference>
<proteinExistence type="predicted"/>
<dbReference type="PANTHER" id="PTHR21666:SF270">
    <property type="entry name" value="MUREIN HYDROLASE ACTIVATOR ENVC"/>
    <property type="match status" value="1"/>
</dbReference>
<dbReference type="InterPro" id="IPR011055">
    <property type="entry name" value="Dup_hybrid_motif"/>
</dbReference>
<comment type="caution">
    <text evidence="2">The sequence shown here is derived from an EMBL/GenBank/DDBJ whole genome shotgun (WGS) entry which is preliminary data.</text>
</comment>
<evidence type="ECO:0000313" key="2">
    <source>
        <dbReference type="EMBL" id="KKT57046.1"/>
    </source>
</evidence>
<dbReference type="InterPro" id="IPR016047">
    <property type="entry name" value="M23ase_b-sheet_dom"/>
</dbReference>
<dbReference type="CDD" id="cd12797">
    <property type="entry name" value="M23_peptidase"/>
    <property type="match status" value="1"/>
</dbReference>
<accession>A0A0G1ICE3</accession>
<dbReference type="PANTHER" id="PTHR21666">
    <property type="entry name" value="PEPTIDASE-RELATED"/>
    <property type="match status" value="1"/>
</dbReference>
<organism evidence="2 3">
    <name type="scientific">Candidatus Giovannonibacteria bacterium GW2011_GWB1_44_23</name>
    <dbReference type="NCBI Taxonomy" id="1618652"/>
    <lineage>
        <taxon>Bacteria</taxon>
        <taxon>Candidatus Giovannoniibacteriota</taxon>
    </lineage>
</organism>
<dbReference type="InterPro" id="IPR050570">
    <property type="entry name" value="Cell_wall_metabolism_enzyme"/>
</dbReference>
<reference evidence="2 3" key="1">
    <citation type="journal article" date="2015" name="Nature">
        <title>rRNA introns, odd ribosomes, and small enigmatic genomes across a large radiation of phyla.</title>
        <authorList>
            <person name="Brown C.T."/>
            <person name="Hug L.A."/>
            <person name="Thomas B.C."/>
            <person name="Sharon I."/>
            <person name="Castelle C.J."/>
            <person name="Singh A."/>
            <person name="Wilkins M.J."/>
            <person name="Williams K.H."/>
            <person name="Banfield J.F."/>
        </authorList>
    </citation>
    <scope>NUCLEOTIDE SEQUENCE [LARGE SCALE GENOMIC DNA]</scope>
</reference>
<evidence type="ECO:0000313" key="3">
    <source>
        <dbReference type="Proteomes" id="UP000033977"/>
    </source>
</evidence>
<dbReference type="Gene3D" id="2.70.70.10">
    <property type="entry name" value="Glucose Permease (Domain IIA)"/>
    <property type="match status" value="1"/>
</dbReference>
<dbReference type="SUPFAM" id="SSF51261">
    <property type="entry name" value="Duplicated hybrid motif"/>
    <property type="match status" value="1"/>
</dbReference>
<dbReference type="GO" id="GO:0004222">
    <property type="term" value="F:metalloendopeptidase activity"/>
    <property type="evidence" value="ECO:0007669"/>
    <property type="project" value="TreeGrafter"/>
</dbReference>
<gene>
    <name evidence="2" type="ORF">UW49_C0008G0008</name>
</gene>
<sequence length="141" mass="15768">MRKIGPFLTAISPHSHKGPFRWAIDFLVPDGTIVLAAENGKVIELKENSNKWGASPKFRDLLNFVTVQHKDGEYSQYCHLSKLSVSNAGLRIGSLVKKGQTIATVGKTGWTDRDHLHFIVFRGDADPKNSFGFKSLRVKFE</sequence>
<protein>
    <submittedName>
        <fullName evidence="2">Peptidase M23B</fullName>
    </submittedName>
</protein>
<dbReference type="EMBL" id="LCIN01000008">
    <property type="protein sequence ID" value="KKT57046.1"/>
    <property type="molecule type" value="Genomic_DNA"/>
</dbReference>
<dbReference type="Pfam" id="PF01551">
    <property type="entry name" value="Peptidase_M23"/>
    <property type="match status" value="1"/>
</dbReference>
<name>A0A0G1ICE3_9BACT</name>